<dbReference type="InParanoid" id="A0A0V0QMY3"/>
<evidence type="ECO:0000256" key="1">
    <source>
        <dbReference type="SAM" id="Coils"/>
    </source>
</evidence>
<keyword evidence="1" id="KW-0175">Coiled coil</keyword>
<organism evidence="2 3">
    <name type="scientific">Pseudocohnilembus persalinus</name>
    <name type="common">Ciliate</name>
    <dbReference type="NCBI Taxonomy" id="266149"/>
    <lineage>
        <taxon>Eukaryota</taxon>
        <taxon>Sar</taxon>
        <taxon>Alveolata</taxon>
        <taxon>Ciliophora</taxon>
        <taxon>Intramacronucleata</taxon>
        <taxon>Oligohymenophorea</taxon>
        <taxon>Scuticociliatia</taxon>
        <taxon>Philasterida</taxon>
        <taxon>Pseudocohnilembidae</taxon>
        <taxon>Pseudocohnilembus</taxon>
    </lineage>
</organism>
<sequence>MINTFDNIKEQIQNNIDDIKLAIPKSQFQPNVVSFKTFKSLESLIEEKKRVLDIPINHHLRIQNQNQMDNYFSRKGVDLEEIQKEIRSTKYLIQKSIEESKNSFTSVFSVSKMNYQNIDQYLQKFQDYALYAQVFAINKQLTISKNSLGNQINIKNHNSNIIQPQNDQFRQNLFNKLINKKKNQKQQDIFQENQIKFGGFGIQTTENQNILQYKRESYSKLIKGYISSKNLQEIKNDQPEHDFNQPSLFTLQKLCQEISHISVQINGQIHQNLEPFENQSQGLSAKIFNILAQIVEDNENVKLQLENKSNAMNLELEVEENKQKNHQQQKVYKAYLIDRCAQILEDEYAYTYEDSLRIENINQHLIDYFGQYYDNNKFQRFQENWYRAQTERGDYFVWAILFCWYRAGQYGKMQEFLQENSDIKVLDYFSKKVFPKIRDNDSFSKSERQDIIQSLNKNPANQEENDTYDPFKRQLFYLVAKWEKFENQIFVENDNDYLWIMLRICYTYVEEDEKDLDDNQTDMNTLNLYDIQNNILEGYEQIQNNIDKYLLSLNFYQTYQILKQPSLYQVNNQEDLGHYILICKEAGFFCPELIYSITSQNHLNQNFQDEHLIKNEIEARNNEIDNYLQFFLENKFKNQGIIDGITYCMMSYGEDLKKMAHVAAQKMVVTDQVDKFYELLNDDYQNTALYQIINEQRVATMILDEIEKQCSDKEVYKVYQIKSMFQNKNWQGLFTRLQKIFNSVIVNDGRCFIDTNDLEELLNFCHIHIFNASFRQNYNDELTYNLKPQYQVTNFLFQLTQFCVLTKLSDDQKFKIIQEIMELFQIYDQSKNLEMYQQTVKQNCSESFFIFFATYAVFIQNYQEKLRRSIQSIDQFTIQNKINQLYSDFEAIKRYFENVYVEKQQEIQGTQNAKYIQKINSCFINTVQKFQYVF</sequence>
<protein>
    <submittedName>
        <fullName evidence="2">Uncharacterized protein</fullName>
    </submittedName>
</protein>
<dbReference type="AlphaFoldDB" id="A0A0V0QMY3"/>
<gene>
    <name evidence="2" type="ORF">PPERSA_04142</name>
</gene>
<accession>A0A0V0QMY3</accession>
<reference evidence="2 3" key="1">
    <citation type="journal article" date="2015" name="Sci. Rep.">
        <title>Genome of the facultative scuticociliatosis pathogen Pseudocohnilembus persalinus provides insight into its virulence through horizontal gene transfer.</title>
        <authorList>
            <person name="Xiong J."/>
            <person name="Wang G."/>
            <person name="Cheng J."/>
            <person name="Tian M."/>
            <person name="Pan X."/>
            <person name="Warren A."/>
            <person name="Jiang C."/>
            <person name="Yuan D."/>
            <person name="Miao W."/>
        </authorList>
    </citation>
    <scope>NUCLEOTIDE SEQUENCE [LARGE SCALE GENOMIC DNA]</scope>
    <source>
        <strain evidence="2">36N120E</strain>
    </source>
</reference>
<name>A0A0V0QMY3_PSEPJ</name>
<evidence type="ECO:0000313" key="3">
    <source>
        <dbReference type="Proteomes" id="UP000054937"/>
    </source>
</evidence>
<evidence type="ECO:0000313" key="2">
    <source>
        <dbReference type="EMBL" id="KRX03590.1"/>
    </source>
</evidence>
<proteinExistence type="predicted"/>
<feature type="coiled-coil region" evidence="1">
    <location>
        <begin position="291"/>
        <end position="331"/>
    </location>
</feature>
<comment type="caution">
    <text evidence="2">The sequence shown here is derived from an EMBL/GenBank/DDBJ whole genome shotgun (WGS) entry which is preliminary data.</text>
</comment>
<keyword evidence="3" id="KW-1185">Reference proteome</keyword>
<dbReference type="Proteomes" id="UP000054937">
    <property type="component" value="Unassembled WGS sequence"/>
</dbReference>
<dbReference type="EMBL" id="LDAU01000129">
    <property type="protein sequence ID" value="KRX03590.1"/>
    <property type="molecule type" value="Genomic_DNA"/>
</dbReference>